<reference evidence="2 3" key="1">
    <citation type="journal article" date="2016" name="Nat. Commun.">
        <title>Thousands of microbial genomes shed light on interconnected biogeochemical processes in an aquifer system.</title>
        <authorList>
            <person name="Anantharaman K."/>
            <person name="Brown C.T."/>
            <person name="Hug L.A."/>
            <person name="Sharon I."/>
            <person name="Castelle C.J."/>
            <person name="Probst A.J."/>
            <person name="Thomas B.C."/>
            <person name="Singh A."/>
            <person name="Wilkins M.J."/>
            <person name="Karaoz U."/>
            <person name="Brodie E.L."/>
            <person name="Williams K.H."/>
            <person name="Hubbard S.S."/>
            <person name="Banfield J.F."/>
        </authorList>
    </citation>
    <scope>NUCLEOTIDE SEQUENCE [LARGE SCALE GENOMIC DNA]</scope>
</reference>
<gene>
    <name evidence="2" type="ORF">A2406_02650</name>
</gene>
<evidence type="ECO:0000313" key="2">
    <source>
        <dbReference type="EMBL" id="OGY94698.1"/>
    </source>
</evidence>
<evidence type="ECO:0000313" key="3">
    <source>
        <dbReference type="Proteomes" id="UP000177626"/>
    </source>
</evidence>
<dbReference type="AlphaFoldDB" id="A0A1G2BZW9"/>
<dbReference type="Proteomes" id="UP000177626">
    <property type="component" value="Unassembled WGS sequence"/>
</dbReference>
<dbReference type="InterPro" id="IPR054218">
    <property type="entry name" value="DUF6938"/>
</dbReference>
<feature type="domain" description="DUF6938" evidence="1">
    <location>
        <begin position="306"/>
        <end position="364"/>
    </location>
</feature>
<dbReference type="EMBL" id="MHKQ01000005">
    <property type="protein sequence ID" value="OGY94698.1"/>
    <property type="molecule type" value="Genomic_DNA"/>
</dbReference>
<dbReference type="Pfam" id="PF22053">
    <property type="entry name" value="DUF6938"/>
    <property type="match status" value="1"/>
</dbReference>
<organism evidence="2 3">
    <name type="scientific">Candidatus Komeilibacteria bacterium RIFOXYC1_FULL_37_11</name>
    <dbReference type="NCBI Taxonomy" id="1798555"/>
    <lineage>
        <taxon>Bacteria</taxon>
        <taxon>Candidatus Komeiliibacteriota</taxon>
    </lineage>
</organism>
<accession>A0A1G2BZW9</accession>
<evidence type="ECO:0000259" key="1">
    <source>
        <dbReference type="Pfam" id="PF22053"/>
    </source>
</evidence>
<proteinExistence type="predicted"/>
<comment type="caution">
    <text evidence="2">The sequence shown here is derived from an EMBL/GenBank/DDBJ whole genome shotgun (WGS) entry which is preliminary data.</text>
</comment>
<name>A0A1G2BZW9_9BACT</name>
<protein>
    <recommendedName>
        <fullName evidence="1">DUF6938 domain-containing protein</fullName>
    </recommendedName>
</protein>
<sequence>MGYGHQRAAYPFLDSAYRGIINANHYQGISKKEQKAWTSGRRWYEFISRFKNVPILGAVAFYLMNYFQEIEPLYPKRDLSKNSQQQKYFYKQVKRGLGKHLIEELNNQIPKGHKKPLPFLTTFFVPAYFAEYYGYKNDIYLVVCDADVARAWAPYDAAKSRIIYLVPNKRVKERLELYGVKSNKIFVTGFPLPKENIGGPSKKILRADIAARLYNLDPKGIYRRKYAKLIEDYLGPIEATKKPDHPLTITFAVGGAGAQREIGVILLNKLHKYLKTGRIRLNLIAGVRNDVYLYYQKAVNNFKLGTCKNVNLVYAEDKNAYFKIFNKLLRTTDVLWSKPSELTFYSGLGIPFIMSEPIGSQETYNRGWLLAIGAGVDSLNPNYVDEWLFDWLDSGWLAEAAMEGFLDAPHMGTYHIENIVLKNQVVEIEDVHLL</sequence>